<keyword evidence="3" id="KW-1185">Reference proteome</keyword>
<keyword evidence="1" id="KW-0812">Transmembrane</keyword>
<comment type="caution">
    <text evidence="2">The sequence shown here is derived from an EMBL/GenBank/DDBJ whole genome shotgun (WGS) entry which is preliminary data.</text>
</comment>
<evidence type="ECO:0000256" key="1">
    <source>
        <dbReference type="SAM" id="Phobius"/>
    </source>
</evidence>
<proteinExistence type="predicted"/>
<keyword evidence="1" id="KW-1133">Transmembrane helix</keyword>
<organism evidence="2 3">
    <name type="scientific">Thauera phenylacetica B4P</name>
    <dbReference type="NCBI Taxonomy" id="1234382"/>
    <lineage>
        <taxon>Bacteria</taxon>
        <taxon>Pseudomonadati</taxon>
        <taxon>Pseudomonadota</taxon>
        <taxon>Betaproteobacteria</taxon>
        <taxon>Rhodocyclales</taxon>
        <taxon>Zoogloeaceae</taxon>
        <taxon>Thauera</taxon>
    </lineage>
</organism>
<accession>N6Z4N0</accession>
<dbReference type="AlphaFoldDB" id="N6Z4N0"/>
<keyword evidence="1" id="KW-0472">Membrane</keyword>
<dbReference type="Proteomes" id="UP000013047">
    <property type="component" value="Unassembled WGS sequence"/>
</dbReference>
<evidence type="ECO:0000313" key="3">
    <source>
        <dbReference type="Proteomes" id="UP000013047"/>
    </source>
</evidence>
<sequence length="46" mass="5294">MQTTFWTALLTSLAAAAVTSLGIWTIRRFTDWGRRNTAYFVAYRHA</sequence>
<feature type="transmembrane region" description="Helical" evidence="1">
    <location>
        <begin position="6"/>
        <end position="26"/>
    </location>
</feature>
<reference evidence="2 3" key="1">
    <citation type="submission" date="2012-09" db="EMBL/GenBank/DDBJ databases">
        <title>Draft Genome Sequences of 6 Strains from Genus Thauera.</title>
        <authorList>
            <person name="Liu B."/>
            <person name="Shapleigh J.P."/>
            <person name="Frostegard A.H."/>
        </authorList>
    </citation>
    <scope>NUCLEOTIDE SEQUENCE [LARGE SCALE GENOMIC DNA]</scope>
    <source>
        <strain evidence="2 3">B4P</strain>
    </source>
</reference>
<gene>
    <name evidence="2" type="ORF">C667_01763</name>
</gene>
<dbReference type="EMBL" id="AMXF01000004">
    <property type="protein sequence ID" value="ENO98835.1"/>
    <property type="molecule type" value="Genomic_DNA"/>
</dbReference>
<dbReference type="RefSeq" id="WP_004355807.1">
    <property type="nucleotide sequence ID" value="NZ_AMXF01000004.1"/>
</dbReference>
<protein>
    <submittedName>
        <fullName evidence="2">Zinc/iron permease</fullName>
    </submittedName>
</protein>
<name>N6Z4N0_9RHOO</name>
<evidence type="ECO:0000313" key="2">
    <source>
        <dbReference type="EMBL" id="ENO98835.1"/>
    </source>
</evidence>